<evidence type="ECO:0000313" key="2">
    <source>
        <dbReference type="Proteomes" id="UP000187074"/>
    </source>
</evidence>
<gene>
    <name evidence="1" type="ORF">BK123_16585</name>
</gene>
<dbReference type="STRING" id="1401.BK123_16585"/>
<dbReference type="AlphaFoldDB" id="A0A1R1B125"/>
<organism evidence="1 2">
    <name type="scientific">Paenibacillus lautus</name>
    <name type="common">Bacillus lautus</name>
    <dbReference type="NCBI Taxonomy" id="1401"/>
    <lineage>
        <taxon>Bacteria</taxon>
        <taxon>Bacillati</taxon>
        <taxon>Bacillota</taxon>
        <taxon>Bacilli</taxon>
        <taxon>Bacillales</taxon>
        <taxon>Paenibacillaceae</taxon>
        <taxon>Paenibacillus</taxon>
    </lineage>
</organism>
<dbReference type="Proteomes" id="UP000187074">
    <property type="component" value="Unassembled WGS sequence"/>
</dbReference>
<comment type="caution">
    <text evidence="1">The sequence shown here is derived from an EMBL/GenBank/DDBJ whole genome shotgun (WGS) entry which is preliminary data.</text>
</comment>
<evidence type="ECO:0000313" key="1">
    <source>
        <dbReference type="EMBL" id="OME92225.1"/>
    </source>
</evidence>
<dbReference type="EMBL" id="MRTF01000005">
    <property type="protein sequence ID" value="OME92225.1"/>
    <property type="molecule type" value="Genomic_DNA"/>
</dbReference>
<accession>A0A1R1B125</accession>
<reference evidence="1 2" key="1">
    <citation type="submission" date="2016-11" db="EMBL/GenBank/DDBJ databases">
        <title>Paenibacillus species isolates.</title>
        <authorList>
            <person name="Beno S.M."/>
        </authorList>
    </citation>
    <scope>NUCLEOTIDE SEQUENCE [LARGE SCALE GENOMIC DNA]</scope>
    <source>
        <strain evidence="1 2">FSL F4-0100</strain>
    </source>
</reference>
<proteinExistence type="predicted"/>
<name>A0A1R1B125_PAELA</name>
<protein>
    <submittedName>
        <fullName evidence="1">Uncharacterized protein</fullName>
    </submittedName>
</protein>
<sequence>MRVYSKGMRKLIGLVIIVCVVGGVLGYQSTFAKSTNNQSPAIFPNYPENENGQTYGSVKEATSVELLPDLIHMGSINDIAGYVLKKDYLGELSRNVPLYDVDGVNIIGSFHIGAKNMNYPKNKNGQTYGSSADAASPETEPELISAIGVDGTAGYVLKKDLDGEQPKSPQDAIAIQNSRSPGGRAIPLYDVEGATVIGVFHVGGK</sequence>